<reference evidence="1" key="1">
    <citation type="submission" date="2018-05" db="EMBL/GenBank/DDBJ databases">
        <authorList>
            <person name="Lanie J.A."/>
            <person name="Ng W.-L."/>
            <person name="Kazmierczak K.M."/>
            <person name="Andrzejewski T.M."/>
            <person name="Davidsen T.M."/>
            <person name="Wayne K.J."/>
            <person name="Tettelin H."/>
            <person name="Glass J.I."/>
            <person name="Rusch D."/>
            <person name="Podicherti R."/>
            <person name="Tsui H.-C.T."/>
            <person name="Winkler M.E."/>
        </authorList>
    </citation>
    <scope>NUCLEOTIDE SEQUENCE</scope>
</reference>
<name>A0A381Z8Z8_9ZZZZ</name>
<evidence type="ECO:0000313" key="1">
    <source>
        <dbReference type="EMBL" id="SVA85720.1"/>
    </source>
</evidence>
<feature type="non-terminal residue" evidence="1">
    <location>
        <position position="1"/>
    </location>
</feature>
<organism evidence="1">
    <name type="scientific">marine metagenome</name>
    <dbReference type="NCBI Taxonomy" id="408172"/>
    <lineage>
        <taxon>unclassified sequences</taxon>
        <taxon>metagenomes</taxon>
        <taxon>ecological metagenomes</taxon>
    </lineage>
</organism>
<protein>
    <submittedName>
        <fullName evidence="1">Uncharacterized protein</fullName>
    </submittedName>
</protein>
<feature type="non-terminal residue" evidence="1">
    <location>
        <position position="893"/>
    </location>
</feature>
<sequence>PGGRIQTQLDNKAQAGANSDITSITGLTTMLAVNQGGTGGPNDSTARLNLGLVIGQDVQQQSIHLQDLADDGILDADRVEHGEYFITTPGNNGWQWTSDGTDEGIWAPGGDIAHVYTDADRGLIINGGSVAEAGSVYINIDAGSAVNQVPRLEYSSNWVGGALPGVDGSSLQFINAEQINVDPTDGSPVSNEQFDLLSNLRETAHPTNARLSFGQVQDQLDEKQKRSNVLDDIDTSSANVSSNDLLIWKDIENGWELLTEAEGEVTASRVEFGDYFINGAGINGQFWSSDGSENGLWRTLDAHFIIGDSTLAIRTGTNAGDIVELEIGSKLPAVDGSQLLELNAYQLNDSTVSNDEFNQLANLRIASDASTDTVSTHFTFGSIQDQFDDKQNWNPYLDDLADGELTATAVEYHQFFITEPGSTGKVWTWEPSQSNPYGGFGFWKLPPGAQSLGQLTDASTDGDENVFIGNLSGEDITTGTANAALGENALNNLTTGDVNIAIGANAGTAITTGSGNILIGYQAGSDLSPGTSNKLIIDNNNPAIVEPNPLIEGSFLSADRGLNLDGTMLINGDLYTVNDFFISTVDGSNNVASSQFSIVENLGDVTITNKTADKKIKFVVDDGVGAESELLVLNGGNNRVEVTGTTKLTIGDESETYIGATVSGTQLNLKGAERVLVSSDYSGSAVQLTADSVNLTGAVVYVDGNAKTTGTAEFDGAVQVDNTITVGVDDTGHDVTFFGATAGKQMKWVEATDELVMAGDTKLSFFDAAGGENIAASGNGFLDIKAGTTVDITATDTVKIKAQNIVIDPGTEMIVDSDFKARGKLTVVDGSDSLIIHGTSAEGITMQNGTSDSDIIFELESGEVMRLEKVSATTYEALRVLGENLIRFGDDDV</sequence>
<accession>A0A381Z8Z8</accession>
<dbReference type="EMBL" id="UINC01020408">
    <property type="protein sequence ID" value="SVA85720.1"/>
    <property type="molecule type" value="Genomic_DNA"/>
</dbReference>
<dbReference type="AlphaFoldDB" id="A0A381Z8Z8"/>
<proteinExistence type="predicted"/>
<gene>
    <name evidence="1" type="ORF">METZ01_LOCUS138574</name>
</gene>